<sequence>MAIERSLLEKYGPLISLPQLAELLHRSPDGLRIAMSKPHGYAQEIKKARIKIGRRVYFRTPEIAEYIASAE</sequence>
<dbReference type="KEGG" id="kuy:FY550_05500"/>
<evidence type="ECO:0000313" key="2">
    <source>
        <dbReference type="Proteomes" id="UP000322553"/>
    </source>
</evidence>
<keyword evidence="1" id="KW-0238">DNA-binding</keyword>
<dbReference type="Proteomes" id="UP000322553">
    <property type="component" value="Chromosome"/>
</dbReference>
<proteinExistence type="predicted"/>
<keyword evidence="2" id="KW-1185">Reference proteome</keyword>
<accession>A0A5C1A1D3</accession>
<dbReference type="GO" id="GO:0003677">
    <property type="term" value="F:DNA binding"/>
    <property type="evidence" value="ECO:0007669"/>
    <property type="project" value="UniProtKB-KW"/>
</dbReference>
<organism evidence="1 2">
    <name type="scientific">Kushneria phosphatilytica</name>
    <dbReference type="NCBI Taxonomy" id="657387"/>
    <lineage>
        <taxon>Bacteria</taxon>
        <taxon>Pseudomonadati</taxon>
        <taxon>Pseudomonadota</taxon>
        <taxon>Gammaproteobacteria</taxon>
        <taxon>Oceanospirillales</taxon>
        <taxon>Halomonadaceae</taxon>
        <taxon>Kushneria</taxon>
    </lineage>
</organism>
<gene>
    <name evidence="1" type="ORF">FY550_05500</name>
</gene>
<reference evidence="1 2" key="1">
    <citation type="submission" date="2019-08" db="EMBL/GenBank/DDBJ databases">
        <title>Complete genome sequence of Kushneria sp. YCWA18, a halophilic phosphate-solubilizing bacterium isolated from Daqiao saltern in China.</title>
        <authorList>
            <person name="Du G.-X."/>
            <person name="Qu L.-Y."/>
        </authorList>
    </citation>
    <scope>NUCLEOTIDE SEQUENCE [LARGE SCALE GENOMIC DNA]</scope>
    <source>
        <strain evidence="1 2">YCWA18</strain>
    </source>
</reference>
<protein>
    <submittedName>
        <fullName evidence="1">DNA-binding protein</fullName>
    </submittedName>
</protein>
<evidence type="ECO:0000313" key="1">
    <source>
        <dbReference type="EMBL" id="QEL12740.1"/>
    </source>
</evidence>
<dbReference type="EMBL" id="CP043420">
    <property type="protein sequence ID" value="QEL12740.1"/>
    <property type="molecule type" value="Genomic_DNA"/>
</dbReference>
<dbReference type="AlphaFoldDB" id="A0A5C1A1D3"/>
<name>A0A5C1A1D3_9GAMM</name>